<accession>A0A1I7U1S8</accession>
<keyword evidence="3" id="KW-1185">Reference proteome</keyword>
<evidence type="ECO:0000256" key="1">
    <source>
        <dbReference type="PROSITE-ProRule" id="PRU00042"/>
    </source>
</evidence>
<keyword evidence="1" id="KW-0863">Zinc-finger</keyword>
<evidence type="ECO:0000313" key="4">
    <source>
        <dbReference type="WBParaSite" id="Csp11.Scaffold629.g13985.t1"/>
    </source>
</evidence>
<dbReference type="WBParaSite" id="Csp11.Scaffold629.g13985.t1">
    <property type="protein sequence ID" value="Csp11.Scaffold629.g13985.t1"/>
    <property type="gene ID" value="Csp11.Scaffold629.g13985"/>
</dbReference>
<reference evidence="4" key="1">
    <citation type="submission" date="2016-11" db="UniProtKB">
        <authorList>
            <consortium name="WormBaseParasite"/>
        </authorList>
    </citation>
    <scope>IDENTIFICATION</scope>
</reference>
<name>A0A1I7U1S8_9PELO</name>
<dbReference type="InterPro" id="IPR013087">
    <property type="entry name" value="Znf_C2H2_type"/>
</dbReference>
<keyword evidence="1" id="KW-0479">Metal-binding</keyword>
<dbReference type="PROSITE" id="PS00028">
    <property type="entry name" value="ZINC_FINGER_C2H2_1"/>
    <property type="match status" value="1"/>
</dbReference>
<keyword evidence="1" id="KW-0862">Zinc</keyword>
<sequence length="79" mass="9066">MDDLMPDLIPEIQHFIAGYQITSALEDDLPDMIEENPKRDFMGLQGNNMKVYGDFVCDDCLQVVESQDELDAHMTEFHS</sequence>
<dbReference type="PROSITE" id="PS50157">
    <property type="entry name" value="ZINC_FINGER_C2H2_2"/>
    <property type="match status" value="1"/>
</dbReference>
<dbReference type="AlphaFoldDB" id="A0A1I7U1S8"/>
<dbReference type="GO" id="GO:0008270">
    <property type="term" value="F:zinc ion binding"/>
    <property type="evidence" value="ECO:0007669"/>
    <property type="project" value="UniProtKB-KW"/>
</dbReference>
<feature type="domain" description="C2H2-type" evidence="2">
    <location>
        <begin position="55"/>
        <end position="79"/>
    </location>
</feature>
<proteinExistence type="predicted"/>
<protein>
    <submittedName>
        <fullName evidence="4">C2H2-type domain-containing protein</fullName>
    </submittedName>
</protein>
<evidence type="ECO:0000259" key="2">
    <source>
        <dbReference type="PROSITE" id="PS50157"/>
    </source>
</evidence>
<dbReference type="Proteomes" id="UP000095282">
    <property type="component" value="Unplaced"/>
</dbReference>
<evidence type="ECO:0000313" key="3">
    <source>
        <dbReference type="Proteomes" id="UP000095282"/>
    </source>
</evidence>
<organism evidence="3 4">
    <name type="scientific">Caenorhabditis tropicalis</name>
    <dbReference type="NCBI Taxonomy" id="1561998"/>
    <lineage>
        <taxon>Eukaryota</taxon>
        <taxon>Metazoa</taxon>
        <taxon>Ecdysozoa</taxon>
        <taxon>Nematoda</taxon>
        <taxon>Chromadorea</taxon>
        <taxon>Rhabditida</taxon>
        <taxon>Rhabditina</taxon>
        <taxon>Rhabditomorpha</taxon>
        <taxon>Rhabditoidea</taxon>
        <taxon>Rhabditidae</taxon>
        <taxon>Peloderinae</taxon>
        <taxon>Caenorhabditis</taxon>
    </lineage>
</organism>